<evidence type="ECO:0008006" key="3">
    <source>
        <dbReference type="Google" id="ProtNLM"/>
    </source>
</evidence>
<proteinExistence type="predicted"/>
<evidence type="ECO:0000313" key="2">
    <source>
        <dbReference type="Proteomes" id="UP000199041"/>
    </source>
</evidence>
<protein>
    <recommendedName>
        <fullName evidence="3">DUF4468 domain-containing protein</fullName>
    </recommendedName>
</protein>
<gene>
    <name evidence="1" type="ORF">SAMN05192529_101230</name>
</gene>
<reference evidence="1 2" key="1">
    <citation type="submission" date="2016-10" db="EMBL/GenBank/DDBJ databases">
        <authorList>
            <person name="de Groot N.N."/>
        </authorList>
    </citation>
    <scope>NUCLEOTIDE SEQUENCE [LARGE SCALE GENOMIC DNA]</scope>
    <source>
        <strain evidence="1 2">Vu-144</strain>
    </source>
</reference>
<dbReference type="Gene3D" id="3.30.530.80">
    <property type="match status" value="1"/>
</dbReference>
<keyword evidence="2" id="KW-1185">Reference proteome</keyword>
<dbReference type="Proteomes" id="UP000199041">
    <property type="component" value="Unassembled WGS sequence"/>
</dbReference>
<name>A0A1H3VKQ0_9BACT</name>
<organism evidence="1 2">
    <name type="scientific">Arachidicoccus rhizosphaerae</name>
    <dbReference type="NCBI Taxonomy" id="551991"/>
    <lineage>
        <taxon>Bacteria</taxon>
        <taxon>Pseudomonadati</taxon>
        <taxon>Bacteroidota</taxon>
        <taxon>Chitinophagia</taxon>
        <taxon>Chitinophagales</taxon>
        <taxon>Chitinophagaceae</taxon>
        <taxon>Arachidicoccus</taxon>
    </lineage>
</organism>
<dbReference type="AlphaFoldDB" id="A0A1H3VKQ0"/>
<dbReference type="OrthoDB" id="662121at2"/>
<dbReference type="RefSeq" id="WP_091392295.1">
    <property type="nucleotide sequence ID" value="NZ_FNQY01000001.1"/>
</dbReference>
<evidence type="ECO:0000313" key="1">
    <source>
        <dbReference type="EMBL" id="SDZ75251.1"/>
    </source>
</evidence>
<dbReference type="EMBL" id="FNQY01000001">
    <property type="protein sequence ID" value="SDZ75251.1"/>
    <property type="molecule type" value="Genomic_DNA"/>
</dbReference>
<accession>A0A1H3VKQ0</accession>
<sequence>MKRLSVFFVVLLFGWVKGSGVRAQFIHGNAYELPVIAGEVTFMQNDTAQALYADDFYPIAKAWISQNYPDARFEKDKKDKSGNDQLVVTVRFKIDDQHLQAPLYYQGTLHLKWKDQVIQIKLDRLSYTTGQPKGKVKKNTGVTDVSFQVKQQVLSGADKLYPHTWDSLNEYGQAMLDDFSRYIQTSAREIL</sequence>